<dbReference type="PROSITE" id="PS00455">
    <property type="entry name" value="AMP_BINDING"/>
    <property type="match status" value="1"/>
</dbReference>
<dbReference type="InterPro" id="IPR009081">
    <property type="entry name" value="PP-bd_ACP"/>
</dbReference>
<protein>
    <submittedName>
        <fullName evidence="5">AMP-binding protein</fullName>
    </submittedName>
</protein>
<feature type="domain" description="Carrier" evidence="4">
    <location>
        <begin position="573"/>
        <end position="651"/>
    </location>
</feature>
<dbReference type="Gene3D" id="3.30.300.30">
    <property type="match status" value="1"/>
</dbReference>
<dbReference type="PANTHER" id="PTHR22754:SF32">
    <property type="entry name" value="DISCO-INTERACTING PROTEIN 2"/>
    <property type="match status" value="1"/>
</dbReference>
<evidence type="ECO:0000256" key="1">
    <source>
        <dbReference type="ARBA" id="ARBA00006432"/>
    </source>
</evidence>
<dbReference type="CDD" id="cd05931">
    <property type="entry name" value="FAAL"/>
    <property type="match status" value="1"/>
</dbReference>
<dbReference type="InterPro" id="IPR000873">
    <property type="entry name" value="AMP-dep_synth/lig_dom"/>
</dbReference>
<organism evidence="5 6">
    <name type="scientific">Verminephrobacter aporrectodeae subsp. tuberculatae</name>
    <dbReference type="NCBI Taxonomy" id="1110392"/>
    <lineage>
        <taxon>Bacteria</taxon>
        <taxon>Pseudomonadati</taxon>
        <taxon>Pseudomonadota</taxon>
        <taxon>Betaproteobacteria</taxon>
        <taxon>Burkholderiales</taxon>
        <taxon>Comamonadaceae</taxon>
        <taxon>Verminephrobacter</taxon>
    </lineage>
</organism>
<dbReference type="InterPro" id="IPR045851">
    <property type="entry name" value="AMP-bd_C_sf"/>
</dbReference>
<sequence>MEDNPMRTLQEVIGHHAEQFGELVLYRELDSRGQELSDITFSEFHRRTQSVARYLLNQGDIGQSILLLFPPGIEFMVAFAGVVLAGKIAVPTARPGAVGFKRSLPRLQRIAQNCSAQTILADTAFLADLDAEGAQQWLPEQQYRYLPLPVACDDLPIALPAASLDTVAYLQYSSGSTGAPKGVMITHRNMAANTAVIEDRMGNPGRVVSVEWMPHFHDYSLVKGLLLALYTGSKHVILPSMTILRAPLVWLNTISRYRAWRSGGPNFAYQQCVDRISEADAVQLDLSHWRWAHCGAEPIKAATIEAFLRRFAASGLSPRAFHPAYGMAETTLLITCTRPGQHWRAMPVRPGDKQRLTVSCGAPCSGMEIRIVDPERQHALPEREVGEIWVSTNNPSISPGYWHEEEINRETFQARLDGVLGRFMRTGDLGYLDAGELTVSGRIKDLIIYQGRNIVPTDIEWLAQTDRPWLRKDCGAAFSMDDSLSDRLVLVQEVDKRCPPDCLPGYVSGIQQELAQQLGVRLDDILFIRTGSLPKTSSGKIQRRECRSLLLQGALPVLHRYRSDMDPDVASSDLRGSSLGYLVRLLAMELDRPLAQIDPYLSLFDLGMDSRAIVHFHEVLRSRRPEWELDITDLFQYASLGRLAEHIEASAAQAQETVAPLSEKAGPHRNRRRIPDIQDI</sequence>
<dbReference type="Pfam" id="PF00550">
    <property type="entry name" value="PP-binding"/>
    <property type="match status" value="1"/>
</dbReference>
<dbReference type="Proteomes" id="UP001208935">
    <property type="component" value="Unassembled WGS sequence"/>
</dbReference>
<name>A0ABT3KWU4_9BURK</name>
<feature type="region of interest" description="Disordered" evidence="3">
    <location>
        <begin position="655"/>
        <end position="680"/>
    </location>
</feature>
<dbReference type="InterPro" id="IPR040097">
    <property type="entry name" value="FAAL/FAAC"/>
</dbReference>
<evidence type="ECO:0000313" key="5">
    <source>
        <dbReference type="EMBL" id="MCW5322806.1"/>
    </source>
</evidence>
<dbReference type="InterPro" id="IPR042099">
    <property type="entry name" value="ANL_N_sf"/>
</dbReference>
<gene>
    <name evidence="5" type="ORF">D5039_17125</name>
</gene>
<keyword evidence="6" id="KW-1185">Reference proteome</keyword>
<dbReference type="SUPFAM" id="SSF56801">
    <property type="entry name" value="Acetyl-CoA synthetase-like"/>
    <property type="match status" value="1"/>
</dbReference>
<reference evidence="6" key="1">
    <citation type="submission" date="2023-07" db="EMBL/GenBank/DDBJ databases">
        <title>Verminephrobacter genomes.</title>
        <authorList>
            <person name="Lund M.B."/>
        </authorList>
    </citation>
    <scope>NUCLEOTIDE SEQUENCE [LARGE SCALE GENOMIC DNA]</scope>
    <source>
        <strain evidence="6">AtM5-05</strain>
    </source>
</reference>
<evidence type="ECO:0000313" key="6">
    <source>
        <dbReference type="Proteomes" id="UP001208935"/>
    </source>
</evidence>
<dbReference type="Gene3D" id="3.40.50.12780">
    <property type="entry name" value="N-terminal domain of ligase-like"/>
    <property type="match status" value="1"/>
</dbReference>
<dbReference type="PANTHER" id="PTHR22754">
    <property type="entry name" value="DISCO-INTERACTING PROTEIN 2 DIP2 -RELATED"/>
    <property type="match status" value="1"/>
</dbReference>
<dbReference type="SUPFAM" id="SSF47336">
    <property type="entry name" value="ACP-like"/>
    <property type="match status" value="1"/>
</dbReference>
<dbReference type="Pfam" id="PF00501">
    <property type="entry name" value="AMP-binding"/>
    <property type="match status" value="1"/>
</dbReference>
<dbReference type="InterPro" id="IPR036736">
    <property type="entry name" value="ACP-like_sf"/>
</dbReference>
<evidence type="ECO:0000256" key="3">
    <source>
        <dbReference type="SAM" id="MobiDB-lite"/>
    </source>
</evidence>
<proteinExistence type="inferred from homology"/>
<dbReference type="PROSITE" id="PS50075">
    <property type="entry name" value="CARRIER"/>
    <property type="match status" value="1"/>
</dbReference>
<dbReference type="InterPro" id="IPR020845">
    <property type="entry name" value="AMP-binding_CS"/>
</dbReference>
<evidence type="ECO:0000256" key="2">
    <source>
        <dbReference type="ARBA" id="ARBA00022598"/>
    </source>
</evidence>
<comment type="caution">
    <text evidence="5">The sequence shown here is derived from an EMBL/GenBank/DDBJ whole genome shotgun (WGS) entry which is preliminary data.</text>
</comment>
<accession>A0ABT3KWU4</accession>
<dbReference type="Gene3D" id="1.10.1200.10">
    <property type="entry name" value="ACP-like"/>
    <property type="match status" value="1"/>
</dbReference>
<dbReference type="EMBL" id="QZCW01000003">
    <property type="protein sequence ID" value="MCW5322806.1"/>
    <property type="molecule type" value="Genomic_DNA"/>
</dbReference>
<keyword evidence="2" id="KW-0436">Ligase</keyword>
<comment type="similarity">
    <text evidence="1">Belongs to the ATP-dependent AMP-binding enzyme family.</text>
</comment>
<evidence type="ECO:0000259" key="4">
    <source>
        <dbReference type="PROSITE" id="PS50075"/>
    </source>
</evidence>